<dbReference type="SUPFAM" id="SSF46894">
    <property type="entry name" value="C-terminal effector domain of the bipartite response regulators"/>
    <property type="match status" value="1"/>
</dbReference>
<reference evidence="4" key="1">
    <citation type="submission" date="2023-04" db="EMBL/GenBank/DDBJ databases">
        <title>Sphingomonas sp. MAHUQ-71 isolated from rice field.</title>
        <authorList>
            <person name="Huq M.A."/>
        </authorList>
    </citation>
    <scope>NUCLEOTIDE SEQUENCE</scope>
    <source>
        <strain evidence="4">MAHUQ-71</strain>
    </source>
</reference>
<comment type="caution">
    <text evidence="4">The sequence shown here is derived from an EMBL/GenBank/DDBJ whole genome shotgun (WGS) entry which is preliminary data.</text>
</comment>
<feature type="region of interest" description="Disordered" evidence="1">
    <location>
        <begin position="74"/>
        <end position="101"/>
    </location>
</feature>
<dbReference type="CDD" id="cd06170">
    <property type="entry name" value="LuxR_C_like"/>
    <property type="match status" value="1"/>
</dbReference>
<keyword evidence="2" id="KW-0472">Membrane</keyword>
<keyword evidence="5" id="KW-1185">Reference proteome</keyword>
<keyword evidence="2" id="KW-1133">Transmembrane helix</keyword>
<dbReference type="InterPro" id="IPR016032">
    <property type="entry name" value="Sig_transdc_resp-reg_C-effctor"/>
</dbReference>
<gene>
    <name evidence="4" type="ORF">QGN17_10835</name>
</gene>
<dbReference type="RefSeq" id="WP_281044489.1">
    <property type="nucleotide sequence ID" value="NZ_JARYGZ010000001.1"/>
</dbReference>
<protein>
    <submittedName>
        <fullName evidence="4">Helix-turn-helix transcriptional regulator</fullName>
    </submittedName>
</protein>
<evidence type="ECO:0000313" key="4">
    <source>
        <dbReference type="EMBL" id="MDH7639226.1"/>
    </source>
</evidence>
<feature type="transmembrane region" description="Helical" evidence="2">
    <location>
        <begin position="146"/>
        <end position="167"/>
    </location>
</feature>
<proteinExistence type="predicted"/>
<evidence type="ECO:0000259" key="3">
    <source>
        <dbReference type="PROSITE" id="PS50043"/>
    </source>
</evidence>
<keyword evidence="2" id="KW-0812">Transmembrane</keyword>
<dbReference type="InterPro" id="IPR036388">
    <property type="entry name" value="WH-like_DNA-bd_sf"/>
</dbReference>
<dbReference type="Pfam" id="PF00196">
    <property type="entry name" value="GerE"/>
    <property type="match status" value="1"/>
</dbReference>
<feature type="domain" description="HTH luxR-type" evidence="3">
    <location>
        <begin position="2"/>
        <end position="67"/>
    </location>
</feature>
<organism evidence="4 5">
    <name type="scientific">Sphingomonas oryzagri</name>
    <dbReference type="NCBI Taxonomy" id="3042314"/>
    <lineage>
        <taxon>Bacteria</taxon>
        <taxon>Pseudomonadati</taxon>
        <taxon>Pseudomonadota</taxon>
        <taxon>Alphaproteobacteria</taxon>
        <taxon>Sphingomonadales</taxon>
        <taxon>Sphingomonadaceae</taxon>
        <taxon>Sphingomonas</taxon>
    </lineage>
</organism>
<sequence length="179" mass="19749">MDSEHLDRLTDRQKQCLRLVRAGYVSKEIAVRIGASPDVVDKVIKLAMARIGAGNRREAARMLDDHEAGCAVRRSDVRSPDLPDDDGTGEMGPPPSPVATPPAVAEDRAIFVPDLGAAPRPAHSEMREAKERRSIRDTVNRVFQRVVQIAGILLMVLALAGLLSVAYHRWEDAHHIRPR</sequence>
<dbReference type="EMBL" id="JARYGZ010000001">
    <property type="protein sequence ID" value="MDH7639226.1"/>
    <property type="molecule type" value="Genomic_DNA"/>
</dbReference>
<evidence type="ECO:0000313" key="5">
    <source>
        <dbReference type="Proteomes" id="UP001160625"/>
    </source>
</evidence>
<dbReference type="SMART" id="SM00421">
    <property type="entry name" value="HTH_LUXR"/>
    <property type="match status" value="1"/>
</dbReference>
<dbReference type="Gene3D" id="1.10.10.10">
    <property type="entry name" value="Winged helix-like DNA-binding domain superfamily/Winged helix DNA-binding domain"/>
    <property type="match status" value="1"/>
</dbReference>
<accession>A0ABT6N1R2</accession>
<dbReference type="PROSITE" id="PS50043">
    <property type="entry name" value="HTH_LUXR_2"/>
    <property type="match status" value="1"/>
</dbReference>
<dbReference type="Proteomes" id="UP001160625">
    <property type="component" value="Unassembled WGS sequence"/>
</dbReference>
<evidence type="ECO:0000256" key="1">
    <source>
        <dbReference type="SAM" id="MobiDB-lite"/>
    </source>
</evidence>
<dbReference type="InterPro" id="IPR000792">
    <property type="entry name" value="Tscrpt_reg_LuxR_C"/>
</dbReference>
<name>A0ABT6N1R2_9SPHN</name>
<evidence type="ECO:0000256" key="2">
    <source>
        <dbReference type="SAM" id="Phobius"/>
    </source>
</evidence>